<name>A0A0D3MJZ6_9CAUD</name>
<dbReference type="OrthoDB" id="2699at10239"/>
<reference evidence="1 2" key="1">
    <citation type="journal article" date="2015" name="Int. J. Food Microbiol.">
        <title>Phages of dairy Leuconostoc mesenteroides: Genomics and factors influencing their adsorption.</title>
        <authorList>
            <person name="Pujato S.A."/>
            <person name="Mercanti D.J."/>
            <person name="Guglielmotti D.M."/>
            <person name="Rousseau G.M."/>
            <person name="Moineau S."/>
            <person name="Reinheimer J.A."/>
            <person name="Quiberoni A.D."/>
        </authorList>
    </citation>
    <scope>NUCLEOTIDE SEQUENCE [LARGE SCALE GENOMIC DNA]</scope>
</reference>
<keyword evidence="2" id="KW-1185">Reference proteome</keyword>
<evidence type="ECO:0000313" key="2">
    <source>
        <dbReference type="Proteomes" id="UP000203142"/>
    </source>
</evidence>
<proteinExistence type="predicted"/>
<dbReference type="RefSeq" id="YP_009149981.1">
    <property type="nucleotide sequence ID" value="NC_027358.1"/>
</dbReference>
<dbReference type="Proteomes" id="UP000203142">
    <property type="component" value="Segment"/>
</dbReference>
<protein>
    <submittedName>
        <fullName evidence="1">Uncharacterized protein</fullName>
    </submittedName>
</protein>
<organism evidence="1 2">
    <name type="scientific">Leuconostoc phage Ln-9</name>
    <dbReference type="NCBI Taxonomy" id="1536605"/>
    <lineage>
        <taxon>Viruses</taxon>
        <taxon>Duplodnaviria</taxon>
        <taxon>Heunggongvirae</taxon>
        <taxon>Uroviricota</taxon>
        <taxon>Caudoviricetes</taxon>
        <taxon>Mccleskeyvirinae</taxon>
        <taxon>Unaquatrovirus</taxon>
        <taxon>Unaquatrovirus Ln9</taxon>
    </lineage>
</organism>
<gene>
    <name evidence="1" type="ORF">Ln9_0024</name>
</gene>
<dbReference type="KEGG" id="vg:24723708"/>
<sequence length="398" mass="45189">MTNFINNKALPVTFWQKDTTGAWNDYSIPIYITKDISTIEGIREVVVQFMTDPSEIGYYPRQNDIMIPAVDTSSSNFKFYGLSWTTPYFMDDFLEDTTIGNGVMFLKDIDGEKYKFTTIFNLEEEVIFFKGNYSIENILSYSAKEIWDRLIGGHPYLKQYGSGTSAMPVKYKTLTYNYYDKPTVVNINDIFEKFVSGLSGDFDLTLKTYPNSNDAVILDVILRNGSSEFSLPITTEKIIGYSKRTRNRTDGTNLVYGYNQTTGAFYKYAWLDKKGMVNIGTTYPATNTPRFGYCALDGDNPTDGELKTRASSMLKGSIYSDYDEYDLLIDMSNRYEYGTRNNPSLPTTSENNTQQMFLNTIVNVIGITDTPVQLEVRELDLLNGHIIVGKNNDITLGD</sequence>
<evidence type="ECO:0000313" key="1">
    <source>
        <dbReference type="EMBL" id="AIM50873.1"/>
    </source>
</evidence>
<dbReference type="EMBL" id="KM262192">
    <property type="protein sequence ID" value="AIM50873.1"/>
    <property type="molecule type" value="Genomic_DNA"/>
</dbReference>
<accession>A0A0D3MJZ6</accession>
<dbReference type="GeneID" id="24723708"/>